<protein>
    <submittedName>
        <fullName evidence="1">Class I SAM-dependent methyltransferase</fullName>
    </submittedName>
</protein>
<keyword evidence="1" id="KW-0489">Methyltransferase</keyword>
<proteinExistence type="predicted"/>
<dbReference type="KEGG" id="nneo:PQG83_20310"/>
<dbReference type="SUPFAM" id="SSF53335">
    <property type="entry name" value="S-adenosyl-L-methionine-dependent methyltransferases"/>
    <property type="match status" value="1"/>
</dbReference>
<dbReference type="AlphaFoldDB" id="A0AA96GJE9"/>
<accession>A0AA96GJE9</accession>
<sequence length="466" mass="52622">MGGVQPLPGSFRDPSGSVYKFEERILRTVNECFSGDFDFVTSTGLFQTLATEGLLLPFEVVSSDVLGLSDPKPRYVLETPRLPFISYPYEWSFPALKAAALLHLRIHLQSLEVGVTLSDASAYNIQFQGSQPVFIDHLSFRRYQSGEMWVGHRQFCEQFLNPLLLRAFFGISHNAWYRGTQEGIGTGEIRRLLKWRHYLKWNVLTHVVLQDLFQTTSTKNTKSLQDDSLASASFPLSSFKGMLKKLSDWIGQLNPLNKGESTWGDYDKTCTYSSMETKSKKQFILEFAQTVQPRLLWDLGCNTGEYSETALNGGARNVVGFDFDQGALDGSYHRASERGLSFQALFMDAANPSPNQGWNGQERESLQSRASADAVLALALVHHLAIARNIPLVQVVNWLIMLAPQGVIEFVPKNDPMVQELLSLRQDIFPDYTVEHFMALMEKKAVIIKNEIVSKSGRVLVWFKRM</sequence>
<keyword evidence="1" id="KW-0808">Transferase</keyword>
<dbReference type="Proteomes" id="UP001302494">
    <property type="component" value="Chromosome"/>
</dbReference>
<dbReference type="Gene3D" id="3.40.50.150">
    <property type="entry name" value="Vaccinia Virus protein VP39"/>
    <property type="match status" value="1"/>
</dbReference>
<dbReference type="GO" id="GO:0032259">
    <property type="term" value="P:methylation"/>
    <property type="evidence" value="ECO:0007669"/>
    <property type="project" value="UniProtKB-KW"/>
</dbReference>
<dbReference type="EMBL" id="CP116968">
    <property type="protein sequence ID" value="WNM62057.1"/>
    <property type="molecule type" value="Genomic_DNA"/>
</dbReference>
<dbReference type="InterPro" id="IPR029063">
    <property type="entry name" value="SAM-dependent_MTases_sf"/>
</dbReference>
<dbReference type="RefSeq" id="WP_312744987.1">
    <property type="nucleotide sequence ID" value="NZ_CP116968.1"/>
</dbReference>
<keyword evidence="2" id="KW-1185">Reference proteome</keyword>
<evidence type="ECO:0000313" key="2">
    <source>
        <dbReference type="Proteomes" id="UP001302494"/>
    </source>
</evidence>
<reference evidence="1 2" key="1">
    <citation type="submission" date="2023-01" db="EMBL/GenBank/DDBJ databases">
        <title>Cultivation and genomic characterization of new, ubiquitous marine nitrite-oxidizing bacteria from the Nitrospirales.</title>
        <authorList>
            <person name="Mueller A.J."/>
            <person name="Daebeler A."/>
            <person name="Herbold C.W."/>
            <person name="Kirkegaard R.H."/>
            <person name="Daims H."/>
        </authorList>
    </citation>
    <scope>NUCLEOTIDE SEQUENCE [LARGE SCALE GENOMIC DNA]</scope>
    <source>
        <strain evidence="1 2">DK</strain>
    </source>
</reference>
<dbReference type="CDD" id="cd02440">
    <property type="entry name" value="AdoMet_MTases"/>
    <property type="match status" value="1"/>
</dbReference>
<organism evidence="1 2">
    <name type="scientific">Candidatus Nitrospira neomarina</name>
    <dbReference type="NCBI Taxonomy" id="3020899"/>
    <lineage>
        <taxon>Bacteria</taxon>
        <taxon>Pseudomonadati</taxon>
        <taxon>Nitrospirota</taxon>
        <taxon>Nitrospiria</taxon>
        <taxon>Nitrospirales</taxon>
        <taxon>Nitrospiraceae</taxon>
        <taxon>Nitrospira</taxon>
    </lineage>
</organism>
<dbReference type="GO" id="GO:0008168">
    <property type="term" value="F:methyltransferase activity"/>
    <property type="evidence" value="ECO:0007669"/>
    <property type="project" value="UniProtKB-KW"/>
</dbReference>
<name>A0AA96GJE9_9BACT</name>
<evidence type="ECO:0000313" key="1">
    <source>
        <dbReference type="EMBL" id="WNM62057.1"/>
    </source>
</evidence>
<gene>
    <name evidence="1" type="ORF">PQG83_20310</name>
</gene>